<evidence type="ECO:0008006" key="15">
    <source>
        <dbReference type="Google" id="ProtNLM"/>
    </source>
</evidence>
<sequence>MTRIVDGRKIASEILEGLRTKIKTLGLKPRLAVIQVGDDPASSSYVKMKKKMGEAVGLWVDLKNYPKNISQDELIAAIAASNSDPRIHGILVQLPLPSHLTRAVVLNSVVPAKDVDCLTSTNKEALVSADPVFLPPAAAAVMKILDYYKIELINKNILLVGSGDLVGQPLGEIFSKKSIPFKIANRHTGNLSELAASADIIITGAGQPGLVTGEMVKSGAVVIDAGTTGSDEGAVVGDVEYESVSKKA</sequence>
<feature type="non-terminal residue" evidence="13">
    <location>
        <position position="248"/>
    </location>
</feature>
<evidence type="ECO:0000256" key="8">
    <source>
        <dbReference type="ARBA" id="ARBA00023102"/>
    </source>
</evidence>
<evidence type="ECO:0000259" key="11">
    <source>
        <dbReference type="Pfam" id="PF00763"/>
    </source>
</evidence>
<accession>A0A1F5P318</accession>
<evidence type="ECO:0000256" key="4">
    <source>
        <dbReference type="ARBA" id="ARBA00022755"/>
    </source>
</evidence>
<dbReference type="SUPFAM" id="SSF51735">
    <property type="entry name" value="NAD(P)-binding Rossmann-fold domains"/>
    <property type="match status" value="1"/>
</dbReference>
<dbReference type="InterPro" id="IPR000672">
    <property type="entry name" value="THF_DH/CycHdrlase"/>
</dbReference>
<evidence type="ECO:0000256" key="5">
    <source>
        <dbReference type="ARBA" id="ARBA00022801"/>
    </source>
</evidence>
<dbReference type="PANTHER" id="PTHR48099">
    <property type="entry name" value="C-1-TETRAHYDROFOLATE SYNTHASE, CYTOPLASMIC-RELATED"/>
    <property type="match status" value="1"/>
</dbReference>
<proteinExistence type="predicted"/>
<keyword evidence="3" id="KW-0554">One-carbon metabolism</keyword>
<comment type="pathway">
    <text evidence="1">One-carbon metabolism; tetrahydrofolate interconversion.</text>
</comment>
<gene>
    <name evidence="13" type="ORF">A2846_03840</name>
</gene>
<keyword evidence="4" id="KW-0658">Purine biosynthesis</keyword>
<evidence type="ECO:0000256" key="10">
    <source>
        <dbReference type="ARBA" id="ARBA00023268"/>
    </source>
</evidence>
<protein>
    <recommendedName>
        <fullName evidence="15">Methenyltetrahydrofolate cyclohydrolase</fullName>
    </recommendedName>
</protein>
<keyword evidence="10" id="KW-0511">Multifunctional enzyme</keyword>
<evidence type="ECO:0000256" key="1">
    <source>
        <dbReference type="ARBA" id="ARBA00004777"/>
    </source>
</evidence>
<dbReference type="GO" id="GO:0009086">
    <property type="term" value="P:methionine biosynthetic process"/>
    <property type="evidence" value="ECO:0007669"/>
    <property type="project" value="UniProtKB-KW"/>
</dbReference>
<evidence type="ECO:0000256" key="9">
    <source>
        <dbReference type="ARBA" id="ARBA00023167"/>
    </source>
</evidence>
<dbReference type="GO" id="GO:0006164">
    <property type="term" value="P:purine nucleotide biosynthetic process"/>
    <property type="evidence" value="ECO:0007669"/>
    <property type="project" value="UniProtKB-KW"/>
</dbReference>
<comment type="subunit">
    <text evidence="2">Homodimer.</text>
</comment>
<dbReference type="GO" id="GO:0005829">
    <property type="term" value="C:cytosol"/>
    <property type="evidence" value="ECO:0007669"/>
    <property type="project" value="TreeGrafter"/>
</dbReference>
<feature type="domain" description="Tetrahydrofolate dehydrogenase/cyclohydrolase NAD(P)-binding" evidence="12">
    <location>
        <begin position="135"/>
        <end position="248"/>
    </location>
</feature>
<dbReference type="Pfam" id="PF00763">
    <property type="entry name" value="THF_DHG_CYH"/>
    <property type="match status" value="1"/>
</dbReference>
<dbReference type="EMBL" id="MFEN01000017">
    <property type="protein sequence ID" value="OGE84337.1"/>
    <property type="molecule type" value="Genomic_DNA"/>
</dbReference>
<keyword evidence="8" id="KW-0028">Amino-acid biosynthesis</keyword>
<dbReference type="GO" id="GO:0000105">
    <property type="term" value="P:L-histidine biosynthetic process"/>
    <property type="evidence" value="ECO:0007669"/>
    <property type="project" value="UniProtKB-KW"/>
</dbReference>
<keyword evidence="6" id="KW-0521">NADP</keyword>
<keyword evidence="8" id="KW-0368">Histidine biosynthesis</keyword>
<dbReference type="InterPro" id="IPR036291">
    <property type="entry name" value="NAD(P)-bd_dom_sf"/>
</dbReference>
<dbReference type="Pfam" id="PF02882">
    <property type="entry name" value="THF_DHG_CYH_C"/>
    <property type="match status" value="1"/>
</dbReference>
<keyword evidence="5" id="KW-0378">Hydrolase</keyword>
<dbReference type="InterPro" id="IPR046346">
    <property type="entry name" value="Aminoacid_DH-like_N_sf"/>
</dbReference>
<dbReference type="Gene3D" id="3.40.50.10860">
    <property type="entry name" value="Leucine Dehydrogenase, chain A, domain 1"/>
    <property type="match status" value="1"/>
</dbReference>
<dbReference type="PANTHER" id="PTHR48099:SF5">
    <property type="entry name" value="C-1-TETRAHYDROFOLATE SYNTHASE, CYTOPLASMIC"/>
    <property type="match status" value="1"/>
</dbReference>
<evidence type="ECO:0000313" key="14">
    <source>
        <dbReference type="Proteomes" id="UP000176339"/>
    </source>
</evidence>
<dbReference type="InterPro" id="IPR020630">
    <property type="entry name" value="THF_DH/CycHdrlase_cat_dom"/>
</dbReference>
<name>A0A1F5P318_9BACT</name>
<keyword evidence="7" id="KW-0560">Oxidoreductase</keyword>
<evidence type="ECO:0000259" key="12">
    <source>
        <dbReference type="Pfam" id="PF02882"/>
    </source>
</evidence>
<organism evidence="13 14">
    <name type="scientific">Candidatus Doudnabacteria bacterium RIFCSPHIGHO2_01_FULL_49_9</name>
    <dbReference type="NCBI Taxonomy" id="1817827"/>
    <lineage>
        <taxon>Bacteria</taxon>
        <taxon>Candidatus Doudnaibacteriota</taxon>
    </lineage>
</organism>
<evidence type="ECO:0000256" key="3">
    <source>
        <dbReference type="ARBA" id="ARBA00022563"/>
    </source>
</evidence>
<dbReference type="SUPFAM" id="SSF53223">
    <property type="entry name" value="Aminoacid dehydrogenase-like, N-terminal domain"/>
    <property type="match status" value="1"/>
</dbReference>
<dbReference type="GO" id="GO:0004488">
    <property type="term" value="F:methylenetetrahydrofolate dehydrogenase (NADP+) activity"/>
    <property type="evidence" value="ECO:0007669"/>
    <property type="project" value="InterPro"/>
</dbReference>
<dbReference type="GO" id="GO:0004477">
    <property type="term" value="F:methenyltetrahydrofolate cyclohydrolase activity"/>
    <property type="evidence" value="ECO:0007669"/>
    <property type="project" value="TreeGrafter"/>
</dbReference>
<dbReference type="GO" id="GO:0035999">
    <property type="term" value="P:tetrahydrofolate interconversion"/>
    <property type="evidence" value="ECO:0007669"/>
    <property type="project" value="TreeGrafter"/>
</dbReference>
<evidence type="ECO:0000313" key="13">
    <source>
        <dbReference type="EMBL" id="OGE84337.1"/>
    </source>
</evidence>
<dbReference type="InterPro" id="IPR020631">
    <property type="entry name" value="THF_DH/CycHdrlase_NAD-bd_dom"/>
</dbReference>
<dbReference type="Proteomes" id="UP000176339">
    <property type="component" value="Unassembled WGS sequence"/>
</dbReference>
<evidence type="ECO:0000256" key="2">
    <source>
        <dbReference type="ARBA" id="ARBA00011738"/>
    </source>
</evidence>
<keyword evidence="9" id="KW-0486">Methionine biosynthesis</keyword>
<dbReference type="FunFam" id="3.40.50.10860:FF:000005">
    <property type="entry name" value="C-1-tetrahydrofolate synthase, cytoplasmic, putative"/>
    <property type="match status" value="1"/>
</dbReference>
<feature type="domain" description="Tetrahydrofolate dehydrogenase/cyclohydrolase catalytic" evidence="11">
    <location>
        <begin position="5"/>
        <end position="116"/>
    </location>
</feature>
<dbReference type="Gene3D" id="3.40.50.720">
    <property type="entry name" value="NAD(P)-binding Rossmann-like Domain"/>
    <property type="match status" value="1"/>
</dbReference>
<reference evidence="13 14" key="1">
    <citation type="journal article" date="2016" name="Nat. Commun.">
        <title>Thousands of microbial genomes shed light on interconnected biogeochemical processes in an aquifer system.</title>
        <authorList>
            <person name="Anantharaman K."/>
            <person name="Brown C.T."/>
            <person name="Hug L.A."/>
            <person name="Sharon I."/>
            <person name="Castelle C.J."/>
            <person name="Probst A.J."/>
            <person name="Thomas B.C."/>
            <person name="Singh A."/>
            <person name="Wilkins M.J."/>
            <person name="Karaoz U."/>
            <person name="Brodie E.L."/>
            <person name="Williams K.H."/>
            <person name="Hubbard S.S."/>
            <person name="Banfield J.F."/>
        </authorList>
    </citation>
    <scope>NUCLEOTIDE SEQUENCE [LARGE SCALE GENOMIC DNA]</scope>
</reference>
<evidence type="ECO:0000256" key="6">
    <source>
        <dbReference type="ARBA" id="ARBA00022857"/>
    </source>
</evidence>
<dbReference type="PRINTS" id="PR00085">
    <property type="entry name" value="THFDHDRGNASE"/>
</dbReference>
<evidence type="ECO:0000256" key="7">
    <source>
        <dbReference type="ARBA" id="ARBA00023002"/>
    </source>
</evidence>
<dbReference type="AlphaFoldDB" id="A0A1F5P318"/>
<comment type="caution">
    <text evidence="13">The sequence shown here is derived from an EMBL/GenBank/DDBJ whole genome shotgun (WGS) entry which is preliminary data.</text>
</comment>